<reference evidence="2 3" key="1">
    <citation type="submission" date="2020-07" db="EMBL/GenBank/DDBJ databases">
        <title>Luteimonas sp. SJ-92.</title>
        <authorList>
            <person name="Huang X.-X."/>
            <person name="Xu L."/>
            <person name="Sun J.-Q."/>
        </authorList>
    </citation>
    <scope>NUCLEOTIDE SEQUENCE [LARGE SCALE GENOMIC DNA]</scope>
    <source>
        <strain evidence="2 3">SJ-92</strain>
    </source>
</reference>
<protein>
    <submittedName>
        <fullName evidence="2">Uncharacterized protein</fullName>
    </submittedName>
</protein>
<dbReference type="EMBL" id="JACCKA010000028">
    <property type="protein sequence ID" value="NZA25517.1"/>
    <property type="molecule type" value="Genomic_DNA"/>
</dbReference>
<evidence type="ECO:0000313" key="2">
    <source>
        <dbReference type="EMBL" id="NZA25517.1"/>
    </source>
</evidence>
<feature type="compositionally biased region" description="Low complexity" evidence="1">
    <location>
        <begin position="44"/>
        <end position="54"/>
    </location>
</feature>
<evidence type="ECO:0000313" key="3">
    <source>
        <dbReference type="Proteomes" id="UP000578091"/>
    </source>
</evidence>
<dbReference type="AlphaFoldDB" id="A0A853JA13"/>
<evidence type="ECO:0000256" key="1">
    <source>
        <dbReference type="SAM" id="MobiDB-lite"/>
    </source>
</evidence>
<feature type="region of interest" description="Disordered" evidence="1">
    <location>
        <begin position="27"/>
        <end position="54"/>
    </location>
</feature>
<accession>A0A853JA13</accession>
<organism evidence="2 3">
    <name type="scientific">Luteimonas salinisoli</name>
    <dbReference type="NCBI Taxonomy" id="2752307"/>
    <lineage>
        <taxon>Bacteria</taxon>
        <taxon>Pseudomonadati</taxon>
        <taxon>Pseudomonadota</taxon>
        <taxon>Gammaproteobacteria</taxon>
        <taxon>Lysobacterales</taxon>
        <taxon>Lysobacteraceae</taxon>
        <taxon>Luteimonas</taxon>
    </lineage>
</organism>
<name>A0A853JA13_9GAMM</name>
<dbReference type="Proteomes" id="UP000578091">
    <property type="component" value="Unassembled WGS sequence"/>
</dbReference>
<dbReference type="RefSeq" id="WP_180677322.1">
    <property type="nucleotide sequence ID" value="NZ_JACCKA010000028.1"/>
</dbReference>
<comment type="caution">
    <text evidence="2">The sequence shown here is derived from an EMBL/GenBank/DDBJ whole genome shotgun (WGS) entry which is preliminary data.</text>
</comment>
<gene>
    <name evidence="2" type="ORF">H0E84_03905</name>
</gene>
<keyword evidence="3" id="KW-1185">Reference proteome</keyword>
<proteinExistence type="predicted"/>
<sequence length="106" mass="10771">MSSIGSDPHLNVTGLGRLDGQVALDDLQRQHGPQPQRAPDTAREAPATAAPAIDAGERVLGTAAWEGFGPGTRMLAGDLGFESALGGLELAQAADRATDAILDALA</sequence>